<evidence type="ECO:0000313" key="2">
    <source>
        <dbReference type="EMBL" id="MFN0290509.1"/>
    </source>
</evidence>
<proteinExistence type="predicted"/>
<accession>A0ABW9JDN7</accession>
<protein>
    <submittedName>
        <fullName evidence="2">Glycosyltransferase family 4 protein</fullName>
    </submittedName>
</protein>
<dbReference type="Proteomes" id="UP001517367">
    <property type="component" value="Unassembled WGS sequence"/>
</dbReference>
<gene>
    <name evidence="2" type="ORF">E5L68_003860</name>
</gene>
<dbReference type="PANTHER" id="PTHR46401:SF8">
    <property type="entry name" value="BLL6006 PROTEIN"/>
    <property type="match status" value="1"/>
</dbReference>
<evidence type="ECO:0000313" key="3">
    <source>
        <dbReference type="Proteomes" id="UP001517367"/>
    </source>
</evidence>
<dbReference type="InterPro" id="IPR001296">
    <property type="entry name" value="Glyco_trans_1"/>
</dbReference>
<reference evidence="2 3" key="1">
    <citation type="submission" date="2024-12" db="EMBL/GenBank/DDBJ databases">
        <authorList>
            <person name="Hu S."/>
        </authorList>
    </citation>
    <scope>NUCLEOTIDE SEQUENCE [LARGE SCALE GENOMIC DNA]</scope>
    <source>
        <strain evidence="2 3">P-25</strain>
    </source>
</reference>
<dbReference type="CDD" id="cd03809">
    <property type="entry name" value="GT4_MtfB-like"/>
    <property type="match status" value="1"/>
</dbReference>
<dbReference type="RefSeq" id="WP_138729734.1">
    <property type="nucleotide sequence ID" value="NZ_SRMP02000003.1"/>
</dbReference>
<dbReference type="Pfam" id="PF00534">
    <property type="entry name" value="Glycos_transf_1"/>
    <property type="match status" value="1"/>
</dbReference>
<feature type="domain" description="Glycosyl transferase family 1" evidence="1">
    <location>
        <begin position="194"/>
        <end position="349"/>
    </location>
</feature>
<dbReference type="PANTHER" id="PTHR46401">
    <property type="entry name" value="GLYCOSYLTRANSFERASE WBBK-RELATED"/>
    <property type="match status" value="1"/>
</dbReference>
<dbReference type="EMBL" id="SRMP02000003">
    <property type="protein sequence ID" value="MFN0290509.1"/>
    <property type="molecule type" value="Genomic_DNA"/>
</dbReference>
<name>A0ABW9JDN7_9SPHI</name>
<keyword evidence="3" id="KW-1185">Reference proteome</keyword>
<sequence length="383" mass="45311">MIRVGFLLNFPVEYKGGINYLKNLFYAVHKFHSEEIKIVLFVPDDLEQEYILMFCDYAEIIKTKIIQRKSLAWFVSKVGQKALNYDLLTNSLLHRHRINVISHSNYVYPGNKIKTINWIPDFQRLHYPHLWNKKQLKSEQKLHQGWVEKSDRIVVSSYDALKDLASLYPEYQKNTKVLHFVSQPDILKYQEERDISKYTNGKYYYLPNQFWEHKNHLVVFKAVKILKDRGINIVVLTSGLMNDFRNNDNHVNKLRAYVNDNQLDQNIRFLGLIPYLDVLQLIKSSLAVINPSFFEGWSSTVEESKSIGKKIILSNIEVHKEQCPKFGFYFDPTNEIELAFILENLWNAEQNEPEETKEELLRLLDINTKSFSDNYRSIIFELF</sequence>
<dbReference type="SUPFAM" id="SSF53756">
    <property type="entry name" value="UDP-Glycosyltransferase/glycogen phosphorylase"/>
    <property type="match status" value="1"/>
</dbReference>
<organism evidence="2 3">
    <name type="scientific">Pedobacter helvus</name>
    <dbReference type="NCBI Taxonomy" id="2563444"/>
    <lineage>
        <taxon>Bacteria</taxon>
        <taxon>Pseudomonadati</taxon>
        <taxon>Bacteroidota</taxon>
        <taxon>Sphingobacteriia</taxon>
        <taxon>Sphingobacteriales</taxon>
        <taxon>Sphingobacteriaceae</taxon>
        <taxon>Pedobacter</taxon>
    </lineage>
</organism>
<comment type="caution">
    <text evidence="2">The sequence shown here is derived from an EMBL/GenBank/DDBJ whole genome shotgun (WGS) entry which is preliminary data.</text>
</comment>
<evidence type="ECO:0000259" key="1">
    <source>
        <dbReference type="Pfam" id="PF00534"/>
    </source>
</evidence>
<dbReference type="Gene3D" id="3.40.50.2000">
    <property type="entry name" value="Glycogen Phosphorylase B"/>
    <property type="match status" value="1"/>
</dbReference>